<organism evidence="2 4">
    <name type="scientific">Methylobacterium phyllosphaerae</name>
    <dbReference type="NCBI Taxonomy" id="418223"/>
    <lineage>
        <taxon>Bacteria</taxon>
        <taxon>Pseudomonadati</taxon>
        <taxon>Pseudomonadota</taxon>
        <taxon>Alphaproteobacteria</taxon>
        <taxon>Hyphomicrobiales</taxon>
        <taxon>Methylobacteriaceae</taxon>
        <taxon>Methylobacterium</taxon>
    </lineage>
</organism>
<accession>A0AAE8HN39</accession>
<evidence type="ECO:0000313" key="4">
    <source>
        <dbReference type="Proteomes" id="UP000199140"/>
    </source>
</evidence>
<evidence type="ECO:0000313" key="2">
    <source>
        <dbReference type="EMBL" id="SFG27089.1"/>
    </source>
</evidence>
<name>A0AAE8HN39_9HYPH</name>
<evidence type="ECO:0000313" key="1">
    <source>
        <dbReference type="EMBL" id="APT30836.1"/>
    </source>
</evidence>
<evidence type="ECO:0000313" key="3">
    <source>
        <dbReference type="Proteomes" id="UP000185487"/>
    </source>
</evidence>
<dbReference type="EMBL" id="FOPK01000001">
    <property type="protein sequence ID" value="SFG27089.1"/>
    <property type="molecule type" value="Genomic_DNA"/>
</dbReference>
<dbReference type="KEGG" id="mphy:MCBMB27_01545"/>
<dbReference type="AlphaFoldDB" id="A0AAE8HN39"/>
<reference evidence="2 4" key="2">
    <citation type="submission" date="2016-10" db="EMBL/GenBank/DDBJ databases">
        <authorList>
            <person name="Varghese N."/>
            <person name="Submissions S."/>
        </authorList>
    </citation>
    <scope>NUCLEOTIDE SEQUENCE [LARGE SCALE GENOMIC DNA]</scope>
    <source>
        <strain evidence="2 4">CBMB27</strain>
    </source>
</reference>
<keyword evidence="3" id="KW-1185">Reference proteome</keyword>
<dbReference type="Proteomes" id="UP000199140">
    <property type="component" value="Unassembled WGS sequence"/>
</dbReference>
<dbReference type="Proteomes" id="UP000185487">
    <property type="component" value="Chromosome"/>
</dbReference>
<sequence>MSWTNRITLALTLAGGAIALTLYAQALSLPAHFV</sequence>
<dbReference type="EMBL" id="CP015367">
    <property type="protein sequence ID" value="APT30836.1"/>
    <property type="molecule type" value="Genomic_DNA"/>
</dbReference>
<gene>
    <name evidence="1" type="ORF">MCBMB27_01545</name>
    <name evidence="2" type="ORF">SAMN05192567_101331</name>
</gene>
<proteinExistence type="predicted"/>
<reference evidence="1 3" key="1">
    <citation type="submission" date="2016-04" db="EMBL/GenBank/DDBJ databases">
        <title>Complete genome sequencing and analysis of CBMB27, Methylobacterium phyllosphaerae isolated from leaf tissues of rice (Oryza sativa L.).</title>
        <authorList>
            <person name="Lee Y."/>
            <person name="Hwangbo K."/>
            <person name="Chung H."/>
            <person name="Yoo J."/>
            <person name="Kim K.Y."/>
            <person name="Sa T.M."/>
            <person name="Um Y."/>
            <person name="Madhaiyan M."/>
        </authorList>
    </citation>
    <scope>NUCLEOTIDE SEQUENCE [LARGE SCALE GENOMIC DNA]</scope>
    <source>
        <strain evidence="1 3">CBMB27</strain>
    </source>
</reference>
<protein>
    <submittedName>
        <fullName evidence="2">Uncharacterized protein</fullName>
    </submittedName>
</protein>